<organism evidence="2 3">
    <name type="scientific">Daedalea quercina L-15889</name>
    <dbReference type="NCBI Taxonomy" id="1314783"/>
    <lineage>
        <taxon>Eukaryota</taxon>
        <taxon>Fungi</taxon>
        <taxon>Dikarya</taxon>
        <taxon>Basidiomycota</taxon>
        <taxon>Agaricomycotina</taxon>
        <taxon>Agaricomycetes</taxon>
        <taxon>Polyporales</taxon>
        <taxon>Fomitopsis</taxon>
    </lineage>
</organism>
<keyword evidence="3" id="KW-1185">Reference proteome</keyword>
<feature type="non-terminal residue" evidence="2">
    <location>
        <position position="235"/>
    </location>
</feature>
<proteinExistence type="predicted"/>
<evidence type="ECO:0000313" key="3">
    <source>
        <dbReference type="Proteomes" id="UP000076727"/>
    </source>
</evidence>
<dbReference type="AlphaFoldDB" id="A0A165M4K9"/>
<name>A0A165M4K9_9APHY</name>
<dbReference type="OrthoDB" id="2800661at2759"/>
<dbReference type="Proteomes" id="UP000076727">
    <property type="component" value="Unassembled WGS sequence"/>
</dbReference>
<evidence type="ECO:0000313" key="2">
    <source>
        <dbReference type="EMBL" id="KZT65225.1"/>
    </source>
</evidence>
<evidence type="ECO:0000256" key="1">
    <source>
        <dbReference type="SAM" id="SignalP"/>
    </source>
</evidence>
<feature type="chain" id="PRO_5007862138" description="F-box domain-containing protein" evidence="1">
    <location>
        <begin position="21"/>
        <end position="235"/>
    </location>
</feature>
<sequence>MLLPMLLVLFALLASEGCYCVCLGHCSGMQCILPIDVVWDIIDWNQYDPPTLWACALVCHSWTPRSSHHLKRRTSLTIRSKGQMNLVGSILASRRSRGLYAKVQLLRVIEDPEKPFAHTLSFCLPGAFLPELTTVILEGADWTQLRPHVDFFMWLSSFASVTSLCIHRSVLRLTDHVRRIIQGLPNLKQTPEMTNASFVGVKPTSVAIDSVLIGSNSPLHSEFHPDIQHQDLPAG</sequence>
<feature type="signal peptide" evidence="1">
    <location>
        <begin position="1"/>
        <end position="20"/>
    </location>
</feature>
<keyword evidence="1" id="KW-0732">Signal</keyword>
<reference evidence="2 3" key="1">
    <citation type="journal article" date="2016" name="Mol. Biol. Evol.">
        <title>Comparative Genomics of Early-Diverging Mushroom-Forming Fungi Provides Insights into the Origins of Lignocellulose Decay Capabilities.</title>
        <authorList>
            <person name="Nagy L.G."/>
            <person name="Riley R."/>
            <person name="Tritt A."/>
            <person name="Adam C."/>
            <person name="Daum C."/>
            <person name="Floudas D."/>
            <person name="Sun H."/>
            <person name="Yadav J.S."/>
            <person name="Pangilinan J."/>
            <person name="Larsson K.H."/>
            <person name="Matsuura K."/>
            <person name="Barry K."/>
            <person name="Labutti K."/>
            <person name="Kuo R."/>
            <person name="Ohm R.A."/>
            <person name="Bhattacharya S.S."/>
            <person name="Shirouzu T."/>
            <person name="Yoshinaga Y."/>
            <person name="Martin F.M."/>
            <person name="Grigoriev I.V."/>
            <person name="Hibbett D.S."/>
        </authorList>
    </citation>
    <scope>NUCLEOTIDE SEQUENCE [LARGE SCALE GENOMIC DNA]</scope>
    <source>
        <strain evidence="2 3">L-15889</strain>
    </source>
</reference>
<accession>A0A165M4K9</accession>
<gene>
    <name evidence="2" type="ORF">DAEQUDRAFT_731614</name>
</gene>
<evidence type="ECO:0008006" key="4">
    <source>
        <dbReference type="Google" id="ProtNLM"/>
    </source>
</evidence>
<dbReference type="EMBL" id="KV429109">
    <property type="protein sequence ID" value="KZT65225.1"/>
    <property type="molecule type" value="Genomic_DNA"/>
</dbReference>
<protein>
    <recommendedName>
        <fullName evidence="4">F-box domain-containing protein</fullName>
    </recommendedName>
</protein>